<gene>
    <name evidence="2" type="ORF">ACFO5S_03950</name>
</gene>
<evidence type="ECO:0000313" key="2">
    <source>
        <dbReference type="EMBL" id="MFC4746578.1"/>
    </source>
</evidence>
<proteinExistence type="predicted"/>
<keyword evidence="1" id="KW-1133">Transmembrane helix</keyword>
<dbReference type="Proteomes" id="UP001595935">
    <property type="component" value="Unassembled WGS sequence"/>
</dbReference>
<accession>A0ABV9PCW0</accession>
<keyword evidence="1" id="KW-0812">Transmembrane</keyword>
<sequence length="186" mass="22148">MNEVIFFLALVISLLLVYRVLKSKSKMIVKLVYLLVIFILLFFVGLFSFIISWKKGGPNREEVIPLKNSPKTIYFFNETKQSINIIVNFKYSDEEKKSIKYNPYYNKIDTIKNLRSGENKYREISTLYNDSITKFPKNFNVKITDSIGEIIKEYNKEEFFNSIEKSKYVKNIDKECKENEWDIRIK</sequence>
<keyword evidence="1" id="KW-0472">Membrane</keyword>
<comment type="caution">
    <text evidence="2">The sequence shown here is derived from an EMBL/GenBank/DDBJ whole genome shotgun (WGS) entry which is preliminary data.</text>
</comment>
<keyword evidence="3" id="KW-1185">Reference proteome</keyword>
<dbReference type="EMBL" id="JBHSGV010000002">
    <property type="protein sequence ID" value="MFC4746578.1"/>
    <property type="molecule type" value="Genomic_DNA"/>
</dbReference>
<organism evidence="2 3">
    <name type="scientific">Flavobacterium branchiicola</name>
    <dbReference type="NCBI Taxonomy" id="1114875"/>
    <lineage>
        <taxon>Bacteria</taxon>
        <taxon>Pseudomonadati</taxon>
        <taxon>Bacteroidota</taxon>
        <taxon>Flavobacteriia</taxon>
        <taxon>Flavobacteriales</taxon>
        <taxon>Flavobacteriaceae</taxon>
        <taxon>Flavobacterium</taxon>
    </lineage>
</organism>
<evidence type="ECO:0000256" key="1">
    <source>
        <dbReference type="SAM" id="Phobius"/>
    </source>
</evidence>
<protein>
    <submittedName>
        <fullName evidence="2">Uncharacterized protein</fullName>
    </submittedName>
</protein>
<feature type="transmembrane region" description="Helical" evidence="1">
    <location>
        <begin position="32"/>
        <end position="51"/>
    </location>
</feature>
<dbReference type="RefSeq" id="WP_213256546.1">
    <property type="nucleotide sequence ID" value="NZ_JAGYWA010000002.1"/>
</dbReference>
<name>A0ABV9PCW0_9FLAO</name>
<evidence type="ECO:0000313" key="3">
    <source>
        <dbReference type="Proteomes" id="UP001595935"/>
    </source>
</evidence>
<reference evidence="3" key="1">
    <citation type="journal article" date="2019" name="Int. J. Syst. Evol. Microbiol.">
        <title>The Global Catalogue of Microorganisms (GCM) 10K type strain sequencing project: providing services to taxonomists for standard genome sequencing and annotation.</title>
        <authorList>
            <consortium name="The Broad Institute Genomics Platform"/>
            <consortium name="The Broad Institute Genome Sequencing Center for Infectious Disease"/>
            <person name="Wu L."/>
            <person name="Ma J."/>
        </authorList>
    </citation>
    <scope>NUCLEOTIDE SEQUENCE [LARGE SCALE GENOMIC DNA]</scope>
    <source>
        <strain evidence="3">WYCCWR 13023</strain>
    </source>
</reference>